<dbReference type="EMBL" id="GBXM01019694">
    <property type="protein sequence ID" value="JAH88883.1"/>
    <property type="molecule type" value="Transcribed_RNA"/>
</dbReference>
<organism evidence="1">
    <name type="scientific">Anguilla anguilla</name>
    <name type="common">European freshwater eel</name>
    <name type="synonym">Muraena anguilla</name>
    <dbReference type="NCBI Taxonomy" id="7936"/>
    <lineage>
        <taxon>Eukaryota</taxon>
        <taxon>Metazoa</taxon>
        <taxon>Chordata</taxon>
        <taxon>Craniata</taxon>
        <taxon>Vertebrata</taxon>
        <taxon>Euteleostomi</taxon>
        <taxon>Actinopterygii</taxon>
        <taxon>Neopterygii</taxon>
        <taxon>Teleostei</taxon>
        <taxon>Anguilliformes</taxon>
        <taxon>Anguillidae</taxon>
        <taxon>Anguilla</taxon>
    </lineage>
</organism>
<proteinExistence type="predicted"/>
<name>A0A0E9WHD4_ANGAN</name>
<protein>
    <submittedName>
        <fullName evidence="1">Uncharacterized protein</fullName>
    </submittedName>
</protein>
<reference evidence="1" key="1">
    <citation type="submission" date="2014-11" db="EMBL/GenBank/DDBJ databases">
        <authorList>
            <person name="Amaro Gonzalez C."/>
        </authorList>
    </citation>
    <scope>NUCLEOTIDE SEQUENCE</scope>
</reference>
<accession>A0A0E9WHD4</accession>
<reference evidence="1" key="2">
    <citation type="journal article" date="2015" name="Fish Shellfish Immunol.">
        <title>Early steps in the European eel (Anguilla anguilla)-Vibrio vulnificus interaction in the gills: Role of the RtxA13 toxin.</title>
        <authorList>
            <person name="Callol A."/>
            <person name="Pajuelo D."/>
            <person name="Ebbesson L."/>
            <person name="Teles M."/>
            <person name="MacKenzie S."/>
            <person name="Amaro C."/>
        </authorList>
    </citation>
    <scope>NUCLEOTIDE SEQUENCE</scope>
</reference>
<sequence length="89" mass="9807">MTWIFDTYGGKSTSGPRPRFALDWCWVLSLDPSISCQRKTLCSWKLMKTQSASLGPNMTSLAFGKSPITSLTISSTVLMSKSVHAQAEF</sequence>
<evidence type="ECO:0000313" key="1">
    <source>
        <dbReference type="EMBL" id="JAH88883.1"/>
    </source>
</evidence>
<dbReference type="AlphaFoldDB" id="A0A0E9WHD4"/>